<evidence type="ECO:0000256" key="2">
    <source>
        <dbReference type="SAM" id="Phobius"/>
    </source>
</evidence>
<feature type="transmembrane region" description="Helical" evidence="2">
    <location>
        <begin position="533"/>
        <end position="558"/>
    </location>
</feature>
<evidence type="ECO:0000313" key="3">
    <source>
        <dbReference type="EMBL" id="CAE7521426.1"/>
    </source>
</evidence>
<feature type="region of interest" description="Disordered" evidence="1">
    <location>
        <begin position="881"/>
        <end position="901"/>
    </location>
</feature>
<evidence type="ECO:0000256" key="1">
    <source>
        <dbReference type="SAM" id="MobiDB-lite"/>
    </source>
</evidence>
<comment type="caution">
    <text evidence="3">The sequence shown here is derived from an EMBL/GenBank/DDBJ whole genome shotgun (WGS) entry which is preliminary data.</text>
</comment>
<protein>
    <submittedName>
        <fullName evidence="3">Uncharacterized protein</fullName>
    </submittedName>
</protein>
<evidence type="ECO:0000313" key="4">
    <source>
        <dbReference type="Proteomes" id="UP000604046"/>
    </source>
</evidence>
<keyword evidence="4" id="KW-1185">Reference proteome</keyword>
<dbReference type="InterPro" id="IPR011889">
    <property type="entry name" value="Liste_lipo_26"/>
</dbReference>
<dbReference type="Pfam" id="PF03382">
    <property type="entry name" value="DUF285"/>
    <property type="match status" value="2"/>
</dbReference>
<dbReference type="InterPro" id="IPR005046">
    <property type="entry name" value="DUF285"/>
</dbReference>
<sequence length="913" mass="102070">MCSIAELACVTYAYDATGEVDWGNSLQSVTCARAEDGCPCNEQWEIQCIDAGFKYCERASLGCGNNSSSMAGFRSFHELRDMVARWQASEVNPAERSKIILKHGEVAEWNVSLVTNMRGLFMHSEFDDDISRWDTSAVTDMSQMFEGAVAFNQDIGRWDTSAVTDMSQMFEGAVAFNQDIGRWDTSAVTDMSQMFEGAVAFNQDIGRWHTSSVTSMRRMFYSASAFNQDIGSWDTSGVTSMGSMFSWASAFNQDIGSWDTSRVTILESMFFSASTFNQAIGRWDTSSVTRMDWMFCGAKAFNQDIGSWDTSSVTSMDWMFYGPSAASPFNQDIGSWNTGRVQSMESLFRDAIAFNQDIGGWDTSSVTNMDRMFRGAAAFNQDIGSWDTSRVTRMASMFESASSFDQDIGGWDTSNVQDMSYMFHFASAFNQQLSTWNTAGARTTGMFEGAVLFDVSPCGAGRTSAQNGLGCISCPAGRVSSADSDSCRECGPNEVPFDLSRCMACSDSEYAPRGSQTCLPCQWPLLAVEEGCVWWHLLASAGCLLVITVILGCVVSYCRRRRAVKAEKLMTQLFEDLWDEGPDTAVQYQRLLRGLGVDKATVSRRIREFRKLQSQTGGVSMSYLLSSDFRDLARLRTGQSDPTFNDMKEAFWLSGDPIGRLVICPRDGREGCALVDWIPRNYRRQQTHFMSWTWCYRLSQVTSALVMYSRGMPELVPKDIFFYMCFFVNNQFRIIVEAAASGSDNLEEVFESNLRRVGRMIAILDTWDAPVYLTRIWSVYEQYVASKVGIEVSFAMPKQASDSLELQVSRGSEGMAAVTNAVSCVDAMNARAWKQEDEIKVKMLIQHTVGFDHVNKHVTEVMATWIGNVVRNKVQREIDSRRTRSLTESNPDVRSLTESNPDVSGGDYVALYF</sequence>
<dbReference type="OrthoDB" id="435333at2759"/>
<feature type="compositionally biased region" description="Polar residues" evidence="1">
    <location>
        <begin position="886"/>
        <end position="901"/>
    </location>
</feature>
<reference evidence="3" key="1">
    <citation type="submission" date="2021-02" db="EMBL/GenBank/DDBJ databases">
        <authorList>
            <person name="Dougan E. K."/>
            <person name="Rhodes N."/>
            <person name="Thang M."/>
            <person name="Chan C."/>
        </authorList>
    </citation>
    <scope>NUCLEOTIDE SEQUENCE</scope>
</reference>
<dbReference type="InterPro" id="IPR009030">
    <property type="entry name" value="Growth_fac_rcpt_cys_sf"/>
</dbReference>
<dbReference type="Proteomes" id="UP000604046">
    <property type="component" value="Unassembled WGS sequence"/>
</dbReference>
<organism evidence="3 4">
    <name type="scientific">Symbiodinium natans</name>
    <dbReference type="NCBI Taxonomy" id="878477"/>
    <lineage>
        <taxon>Eukaryota</taxon>
        <taxon>Sar</taxon>
        <taxon>Alveolata</taxon>
        <taxon>Dinophyceae</taxon>
        <taxon>Suessiales</taxon>
        <taxon>Symbiodiniaceae</taxon>
        <taxon>Symbiodinium</taxon>
    </lineage>
</organism>
<accession>A0A812TE59</accession>
<proteinExistence type="predicted"/>
<keyword evidence="2" id="KW-0812">Transmembrane</keyword>
<dbReference type="NCBIfam" id="TIGR02167">
    <property type="entry name" value="Liste_lipo_26"/>
    <property type="match status" value="8"/>
</dbReference>
<dbReference type="SUPFAM" id="SSF57184">
    <property type="entry name" value="Growth factor receptor domain"/>
    <property type="match status" value="1"/>
</dbReference>
<dbReference type="EMBL" id="CAJNDS010002546">
    <property type="protein sequence ID" value="CAE7521426.1"/>
    <property type="molecule type" value="Genomic_DNA"/>
</dbReference>
<gene>
    <name evidence="3" type="ORF">SNAT2548_LOCUS29188</name>
</gene>
<keyword evidence="2" id="KW-0472">Membrane</keyword>
<keyword evidence="2" id="KW-1133">Transmembrane helix</keyword>
<dbReference type="AlphaFoldDB" id="A0A812TE59"/>
<name>A0A812TE59_9DINO</name>